<name>A0A2G1W744_9BACT</name>
<protein>
    <submittedName>
        <fullName evidence="1">Uncharacterized protein</fullName>
    </submittedName>
</protein>
<evidence type="ECO:0000313" key="2">
    <source>
        <dbReference type="Proteomes" id="UP000225740"/>
    </source>
</evidence>
<dbReference type="Proteomes" id="UP000225740">
    <property type="component" value="Unassembled WGS sequence"/>
</dbReference>
<keyword evidence="2" id="KW-1185">Reference proteome</keyword>
<proteinExistence type="predicted"/>
<comment type="caution">
    <text evidence="1">The sequence shown here is derived from an EMBL/GenBank/DDBJ whole genome shotgun (WGS) entry which is preliminary data.</text>
</comment>
<evidence type="ECO:0000313" key="1">
    <source>
        <dbReference type="EMBL" id="PHQ34837.1"/>
    </source>
</evidence>
<organism evidence="1 2">
    <name type="scientific">Rhodopirellula bahusiensis</name>
    <dbReference type="NCBI Taxonomy" id="2014065"/>
    <lineage>
        <taxon>Bacteria</taxon>
        <taxon>Pseudomonadati</taxon>
        <taxon>Planctomycetota</taxon>
        <taxon>Planctomycetia</taxon>
        <taxon>Pirellulales</taxon>
        <taxon>Pirellulaceae</taxon>
        <taxon>Rhodopirellula</taxon>
    </lineage>
</organism>
<sequence>MLAVFERFYATVFKSGTPPRQDAAPSSLAKFHAIELKTSDFRNECDQAIASFAEIRPAK</sequence>
<dbReference type="AlphaFoldDB" id="A0A2G1W744"/>
<gene>
    <name evidence="1" type="ORF">CEE69_13300</name>
</gene>
<accession>A0A2G1W744</accession>
<dbReference type="EMBL" id="NIZW01000009">
    <property type="protein sequence ID" value="PHQ34837.1"/>
    <property type="molecule type" value="Genomic_DNA"/>
</dbReference>
<reference evidence="1 2" key="1">
    <citation type="submission" date="2017-06" db="EMBL/GenBank/DDBJ databases">
        <title>Description of Rhodopirellula bahusiensis sp. nov.</title>
        <authorList>
            <person name="Kizina J."/>
            <person name="Harder J."/>
        </authorList>
    </citation>
    <scope>NUCLEOTIDE SEQUENCE [LARGE SCALE GENOMIC DNA]</scope>
    <source>
        <strain evidence="1 2">SWK21</strain>
    </source>
</reference>